<dbReference type="RefSeq" id="WP_306984036.1">
    <property type="nucleotide sequence ID" value="NZ_JAUSUA010000004.1"/>
</dbReference>
<comment type="similarity">
    <text evidence="16">Belongs to the SEDS family. FtsW subfamily.</text>
</comment>
<comment type="pathway">
    <text evidence="2">Cell wall biogenesis; peptidoglycan biosynthesis.</text>
</comment>
<keyword evidence="4 23" id="KW-0132">Cell division</keyword>
<keyword evidence="3" id="KW-1003">Cell membrane</keyword>
<protein>
    <recommendedName>
        <fullName evidence="17">Probable peptidoglycan glycosyltransferase FtsW</fullName>
        <ecNumber evidence="19">2.4.99.28</ecNumber>
    </recommendedName>
    <alternativeName>
        <fullName evidence="18">Cell division protein FtsW</fullName>
    </alternativeName>
    <alternativeName>
        <fullName evidence="15">Cell wall polymerase</fullName>
    </alternativeName>
    <alternativeName>
        <fullName evidence="14">Peptidoglycan polymerase</fullName>
    </alternativeName>
</protein>
<evidence type="ECO:0000256" key="11">
    <source>
        <dbReference type="ARBA" id="ARBA00023136"/>
    </source>
</evidence>
<evidence type="ECO:0000256" key="16">
    <source>
        <dbReference type="ARBA" id="ARBA00038053"/>
    </source>
</evidence>
<evidence type="ECO:0000313" key="23">
    <source>
        <dbReference type="EMBL" id="MDQ0208183.1"/>
    </source>
</evidence>
<feature type="transmembrane region" description="Helical" evidence="22">
    <location>
        <begin position="12"/>
        <end position="34"/>
    </location>
</feature>
<dbReference type="EMBL" id="JAUSUA010000004">
    <property type="protein sequence ID" value="MDQ0208183.1"/>
    <property type="molecule type" value="Genomic_DNA"/>
</dbReference>
<evidence type="ECO:0000256" key="20">
    <source>
        <dbReference type="ARBA" id="ARBA00049902"/>
    </source>
</evidence>
<keyword evidence="10 22" id="KW-1133">Transmembrane helix</keyword>
<evidence type="ECO:0000256" key="21">
    <source>
        <dbReference type="ARBA" id="ARBA00049966"/>
    </source>
</evidence>
<comment type="subcellular location">
    <subcellularLocation>
        <location evidence="1">Cell membrane</location>
        <topology evidence="1">Multi-pass membrane protein</topology>
    </subcellularLocation>
</comment>
<reference evidence="23 24" key="1">
    <citation type="submission" date="2023-07" db="EMBL/GenBank/DDBJ databases">
        <title>Genomic Encyclopedia of Type Strains, Phase IV (KMG-IV): sequencing the most valuable type-strain genomes for metagenomic binning, comparative biology and taxonomic classification.</title>
        <authorList>
            <person name="Goeker M."/>
        </authorList>
    </citation>
    <scope>NUCLEOTIDE SEQUENCE [LARGE SCALE GENOMIC DNA]</scope>
    <source>
        <strain evidence="23 24">DSM 19154</strain>
    </source>
</reference>
<evidence type="ECO:0000256" key="13">
    <source>
        <dbReference type="ARBA" id="ARBA00023316"/>
    </source>
</evidence>
<feature type="transmembrane region" description="Helical" evidence="22">
    <location>
        <begin position="348"/>
        <end position="365"/>
    </location>
</feature>
<evidence type="ECO:0000256" key="8">
    <source>
        <dbReference type="ARBA" id="ARBA00022960"/>
    </source>
</evidence>
<keyword evidence="6" id="KW-0808">Transferase</keyword>
<comment type="caution">
    <text evidence="23">The sequence shown here is derived from an EMBL/GenBank/DDBJ whole genome shotgun (WGS) entry which is preliminary data.</text>
</comment>
<proteinExistence type="inferred from homology"/>
<dbReference type="GO" id="GO:0051301">
    <property type="term" value="P:cell division"/>
    <property type="evidence" value="ECO:0007669"/>
    <property type="project" value="UniProtKB-KW"/>
</dbReference>
<feature type="transmembrane region" description="Helical" evidence="22">
    <location>
        <begin position="168"/>
        <end position="185"/>
    </location>
</feature>
<evidence type="ECO:0000256" key="12">
    <source>
        <dbReference type="ARBA" id="ARBA00023306"/>
    </source>
</evidence>
<keyword evidence="13" id="KW-0961">Cell wall biogenesis/degradation</keyword>
<comment type="function">
    <text evidence="21">Peptidoglycan polymerase that is essential for cell division.</text>
</comment>
<evidence type="ECO:0000256" key="9">
    <source>
        <dbReference type="ARBA" id="ARBA00022984"/>
    </source>
</evidence>
<keyword evidence="5" id="KW-0328">Glycosyltransferase</keyword>
<feature type="transmembrane region" description="Helical" evidence="22">
    <location>
        <begin position="55"/>
        <end position="73"/>
    </location>
</feature>
<evidence type="ECO:0000256" key="14">
    <source>
        <dbReference type="ARBA" id="ARBA00032370"/>
    </source>
</evidence>
<evidence type="ECO:0000256" key="3">
    <source>
        <dbReference type="ARBA" id="ARBA00022475"/>
    </source>
</evidence>
<dbReference type="PANTHER" id="PTHR30474:SF2">
    <property type="entry name" value="PEPTIDOGLYCAN GLYCOSYLTRANSFERASE FTSW-RELATED"/>
    <property type="match status" value="1"/>
</dbReference>
<sequence>MKYSFLKDNDWLLILTTYALACFGVLMVFSSSYVEAMYMGEGGTGDPYFFLKRQSVWFILATLFFIFFMHLNYQLFKKMSPYIIILSFVSLLLVIFGFGSSGGGAQRWLQLGPIRLQPSEFVKLGMVIYLAQVYSQKQVYIHKFIKGVVPPLIVVGLVFILIMRQPDLGTATAILMVTFFIIFLSGARWTHLLGLGVVGSSLFIALAVSETYRYERLTSFVDPFADPMNNGLQLIQGYIAFAHGGLTGTGLGGSVQKLLYLPEAHTDFILPIISEELGILGVLFVIGCYGVILFRGVVIGSRCRTPFGSLLAFGIVFQIAIQVVFNIGAVSGLLPITGITLPLVSNGGSSLLVTMISIAILASISRTNIRQKRLKLDQDDELKTA</sequence>
<dbReference type="InterPro" id="IPR001182">
    <property type="entry name" value="FtsW/RodA"/>
</dbReference>
<feature type="transmembrane region" description="Helical" evidence="22">
    <location>
        <begin position="144"/>
        <end position="162"/>
    </location>
</feature>
<name>A0ABT9YKQ9_9BACI</name>
<keyword evidence="12" id="KW-0131">Cell cycle</keyword>
<keyword evidence="7 22" id="KW-0812">Transmembrane</keyword>
<dbReference type="PANTHER" id="PTHR30474">
    <property type="entry name" value="CELL CYCLE PROTEIN"/>
    <property type="match status" value="1"/>
</dbReference>
<evidence type="ECO:0000256" key="6">
    <source>
        <dbReference type="ARBA" id="ARBA00022679"/>
    </source>
</evidence>
<evidence type="ECO:0000256" key="18">
    <source>
        <dbReference type="ARBA" id="ARBA00041418"/>
    </source>
</evidence>
<comment type="catalytic activity">
    <reaction evidence="20">
        <text>[GlcNAc-(1-&gt;4)-Mur2Ac(oyl-L-Ala-gamma-D-Glu-L-Lys-D-Ala-D-Ala)](n)-di-trans,octa-cis-undecaprenyl diphosphate + beta-D-GlcNAc-(1-&gt;4)-Mur2Ac(oyl-L-Ala-gamma-D-Glu-L-Lys-D-Ala-D-Ala)-di-trans,octa-cis-undecaprenyl diphosphate = [GlcNAc-(1-&gt;4)-Mur2Ac(oyl-L-Ala-gamma-D-Glu-L-Lys-D-Ala-D-Ala)](n+1)-di-trans,octa-cis-undecaprenyl diphosphate + di-trans,octa-cis-undecaprenyl diphosphate + H(+)</text>
        <dbReference type="Rhea" id="RHEA:23708"/>
        <dbReference type="Rhea" id="RHEA-COMP:9602"/>
        <dbReference type="Rhea" id="RHEA-COMP:9603"/>
        <dbReference type="ChEBI" id="CHEBI:15378"/>
        <dbReference type="ChEBI" id="CHEBI:58405"/>
        <dbReference type="ChEBI" id="CHEBI:60033"/>
        <dbReference type="ChEBI" id="CHEBI:78435"/>
        <dbReference type="EC" id="2.4.99.28"/>
    </reaction>
</comment>
<dbReference type="Pfam" id="PF01098">
    <property type="entry name" value="FTSW_RODA_SPOVE"/>
    <property type="match status" value="1"/>
</dbReference>
<gene>
    <name evidence="23" type="ORF">J2S05_002992</name>
</gene>
<feature type="transmembrane region" description="Helical" evidence="22">
    <location>
        <begin position="79"/>
        <end position="99"/>
    </location>
</feature>
<dbReference type="EC" id="2.4.99.28" evidence="19"/>
<evidence type="ECO:0000256" key="4">
    <source>
        <dbReference type="ARBA" id="ARBA00022618"/>
    </source>
</evidence>
<evidence type="ECO:0000256" key="10">
    <source>
        <dbReference type="ARBA" id="ARBA00022989"/>
    </source>
</evidence>
<organism evidence="23 24">
    <name type="scientific">Alkalicoccobacillus murimartini</name>
    <dbReference type="NCBI Taxonomy" id="171685"/>
    <lineage>
        <taxon>Bacteria</taxon>
        <taxon>Bacillati</taxon>
        <taxon>Bacillota</taxon>
        <taxon>Bacilli</taxon>
        <taxon>Bacillales</taxon>
        <taxon>Bacillaceae</taxon>
        <taxon>Alkalicoccobacillus</taxon>
    </lineage>
</organism>
<evidence type="ECO:0000313" key="24">
    <source>
        <dbReference type="Proteomes" id="UP001225034"/>
    </source>
</evidence>
<evidence type="ECO:0000256" key="15">
    <source>
        <dbReference type="ARBA" id="ARBA00033270"/>
    </source>
</evidence>
<evidence type="ECO:0000256" key="17">
    <source>
        <dbReference type="ARBA" id="ARBA00041185"/>
    </source>
</evidence>
<dbReference type="InterPro" id="IPR013437">
    <property type="entry name" value="FtsW"/>
</dbReference>
<evidence type="ECO:0000256" key="22">
    <source>
        <dbReference type="SAM" id="Phobius"/>
    </source>
</evidence>
<evidence type="ECO:0000256" key="19">
    <source>
        <dbReference type="ARBA" id="ARBA00044770"/>
    </source>
</evidence>
<evidence type="ECO:0000256" key="5">
    <source>
        <dbReference type="ARBA" id="ARBA00022676"/>
    </source>
</evidence>
<keyword evidence="24" id="KW-1185">Reference proteome</keyword>
<feature type="transmembrane region" description="Helical" evidence="22">
    <location>
        <begin position="277"/>
        <end position="298"/>
    </location>
</feature>
<accession>A0ABT9YKQ9</accession>
<feature type="transmembrane region" description="Helical" evidence="22">
    <location>
        <begin position="192"/>
        <end position="209"/>
    </location>
</feature>
<dbReference type="Proteomes" id="UP001225034">
    <property type="component" value="Unassembled WGS sequence"/>
</dbReference>
<evidence type="ECO:0000256" key="2">
    <source>
        <dbReference type="ARBA" id="ARBA00004752"/>
    </source>
</evidence>
<keyword evidence="8" id="KW-0133">Cell shape</keyword>
<keyword evidence="11 22" id="KW-0472">Membrane</keyword>
<dbReference type="NCBIfam" id="TIGR02614">
    <property type="entry name" value="ftsW"/>
    <property type="match status" value="1"/>
</dbReference>
<evidence type="ECO:0000256" key="1">
    <source>
        <dbReference type="ARBA" id="ARBA00004651"/>
    </source>
</evidence>
<keyword evidence="9" id="KW-0573">Peptidoglycan synthesis</keyword>
<evidence type="ECO:0000256" key="7">
    <source>
        <dbReference type="ARBA" id="ARBA00022692"/>
    </source>
</evidence>
<feature type="transmembrane region" description="Helical" evidence="22">
    <location>
        <begin position="310"/>
        <end position="336"/>
    </location>
</feature>